<organism evidence="3 4">
    <name type="scientific">Mycena belliarum</name>
    <dbReference type="NCBI Taxonomy" id="1033014"/>
    <lineage>
        <taxon>Eukaryota</taxon>
        <taxon>Fungi</taxon>
        <taxon>Dikarya</taxon>
        <taxon>Basidiomycota</taxon>
        <taxon>Agaricomycotina</taxon>
        <taxon>Agaricomycetes</taxon>
        <taxon>Agaricomycetidae</taxon>
        <taxon>Agaricales</taxon>
        <taxon>Marasmiineae</taxon>
        <taxon>Mycenaceae</taxon>
        <taxon>Mycena</taxon>
    </lineage>
</organism>
<keyword evidence="2" id="KW-0812">Transmembrane</keyword>
<evidence type="ECO:0000256" key="2">
    <source>
        <dbReference type="SAM" id="Phobius"/>
    </source>
</evidence>
<evidence type="ECO:0000313" key="3">
    <source>
        <dbReference type="EMBL" id="KAJ7076646.1"/>
    </source>
</evidence>
<feature type="transmembrane region" description="Helical" evidence="2">
    <location>
        <begin position="110"/>
        <end position="133"/>
    </location>
</feature>
<keyword evidence="2" id="KW-0472">Membrane</keyword>
<feature type="transmembrane region" description="Helical" evidence="2">
    <location>
        <begin position="561"/>
        <end position="582"/>
    </location>
</feature>
<feature type="region of interest" description="Disordered" evidence="1">
    <location>
        <begin position="1"/>
        <end position="52"/>
    </location>
</feature>
<reference evidence="3" key="1">
    <citation type="submission" date="2023-03" db="EMBL/GenBank/DDBJ databases">
        <title>Massive genome expansion in bonnet fungi (Mycena s.s.) driven by repeated elements and novel gene families across ecological guilds.</title>
        <authorList>
            <consortium name="Lawrence Berkeley National Laboratory"/>
            <person name="Harder C.B."/>
            <person name="Miyauchi S."/>
            <person name="Viragh M."/>
            <person name="Kuo A."/>
            <person name="Thoen E."/>
            <person name="Andreopoulos B."/>
            <person name="Lu D."/>
            <person name="Skrede I."/>
            <person name="Drula E."/>
            <person name="Henrissat B."/>
            <person name="Morin E."/>
            <person name="Kohler A."/>
            <person name="Barry K."/>
            <person name="LaButti K."/>
            <person name="Morin E."/>
            <person name="Salamov A."/>
            <person name="Lipzen A."/>
            <person name="Mereny Z."/>
            <person name="Hegedus B."/>
            <person name="Baldrian P."/>
            <person name="Stursova M."/>
            <person name="Weitz H."/>
            <person name="Taylor A."/>
            <person name="Grigoriev I.V."/>
            <person name="Nagy L.G."/>
            <person name="Martin F."/>
            <person name="Kauserud H."/>
        </authorList>
    </citation>
    <scope>NUCLEOTIDE SEQUENCE</scope>
    <source>
        <strain evidence="3">CBHHK173m</strain>
    </source>
</reference>
<keyword evidence="2" id="KW-1133">Transmembrane helix</keyword>
<comment type="caution">
    <text evidence="3">The sequence shown here is derived from an EMBL/GenBank/DDBJ whole genome shotgun (WGS) entry which is preliminary data.</text>
</comment>
<keyword evidence="4" id="KW-1185">Reference proteome</keyword>
<proteinExistence type="predicted"/>
<sequence>MSTRRPKGSAPSLLRDGSLGTSLYGDSTDKDFDPSVLFHSPPPPPSPTPRQSLRKRGFFPRLVGWPAIAILGQLLLQGMGWTFFVVVKARGQVALPLGAALWVKNNGHSVTLFATLIATILGACSSFLFSYAIRRSMSIYLNRPVSLATLGASVSISMRSVVFHRRSWKWPLVSLFFFILAGIQTSGWSTLLTPVTLTVSTPLAGSEMDLSSPKLLAMVNMTQVDDCYGGGTRTGLFAGEMESGYAAARARLGQPSTFTLMDEVFNVSTGGILPAYLSPINASAWFTNTSIIPVTTHYVSKKRYTNGFSTNYSMTQQGFTADVSCKFRNLTNATTPSLIVRTDWVNAWHLTNLQKEHQTLHVASLNVSSCFSGPGRGTAHTNSSTYTGNGKDWMSLLACGPTNNYTVILVANGDKYGWIPMTVCSVIPKITTIHVDYTPEINARADTAVSTAPDDLGPTSANAIQDLVALVDLAQGLSSHIMGDQLTAVRSDLEGGIEDILSPIEGYIQGVMEYSGSVFRGCLTSNASFMAEMPDDMMKPTTGVFRTETLGWMYASSTTRWVLVPGTLLALATIFVVMFALYRHAGDLAGDSDRFDPSDPLHLVAAAAAGGLNNAFKGIGVKDMKEGEKLDVVLGSIPGRGLALVRADQYRPVSDDSFSMISGPESR</sequence>
<gene>
    <name evidence="3" type="ORF">B0H15DRAFT_863429</name>
</gene>
<accession>A0AAD6TWC7</accession>
<evidence type="ECO:0000313" key="4">
    <source>
        <dbReference type="Proteomes" id="UP001222325"/>
    </source>
</evidence>
<protein>
    <submittedName>
        <fullName evidence="3">Uncharacterized protein</fullName>
    </submittedName>
</protein>
<feature type="transmembrane region" description="Helical" evidence="2">
    <location>
        <begin position="58"/>
        <end position="76"/>
    </location>
</feature>
<dbReference type="EMBL" id="JARJCN010000079">
    <property type="protein sequence ID" value="KAJ7076646.1"/>
    <property type="molecule type" value="Genomic_DNA"/>
</dbReference>
<feature type="transmembrane region" description="Helical" evidence="2">
    <location>
        <begin position="170"/>
        <end position="191"/>
    </location>
</feature>
<evidence type="ECO:0000256" key="1">
    <source>
        <dbReference type="SAM" id="MobiDB-lite"/>
    </source>
</evidence>
<dbReference type="AlphaFoldDB" id="A0AAD6TWC7"/>
<dbReference type="Proteomes" id="UP001222325">
    <property type="component" value="Unassembled WGS sequence"/>
</dbReference>
<name>A0AAD6TWC7_9AGAR</name>